<dbReference type="AlphaFoldDB" id="A0A853IKN0"/>
<name>A0A853IKN0_9BURK</name>
<accession>A0A853IKN0</accession>
<sequence length="90" mass="9335">MSTTATTPAPAPDPESRAFVDLAHQLLAVLRADAPDAATALDALIHTYVAIVRTHPQLGHLAQRSLVSASRALLASHGAPPTLPPSTAFH</sequence>
<dbReference type="Proteomes" id="UP000589716">
    <property type="component" value="Unassembled WGS sequence"/>
</dbReference>
<keyword evidence="2" id="KW-1185">Reference proteome</keyword>
<comment type="caution">
    <text evidence="1">The sequence shown here is derived from an EMBL/GenBank/DDBJ whole genome shotgun (WGS) entry which is preliminary data.</text>
</comment>
<dbReference type="EMBL" id="JACCKX010000001">
    <property type="protein sequence ID" value="NZA00852.1"/>
    <property type="molecule type" value="Genomic_DNA"/>
</dbReference>
<evidence type="ECO:0000313" key="1">
    <source>
        <dbReference type="EMBL" id="NZA00852.1"/>
    </source>
</evidence>
<protein>
    <submittedName>
        <fullName evidence="1">Uncharacterized protein</fullName>
    </submittedName>
</protein>
<dbReference type="RefSeq" id="WP_180549387.1">
    <property type="nucleotide sequence ID" value="NZ_JACCKX010000001.1"/>
</dbReference>
<organism evidence="1 2">
    <name type="scientific">Ottowia beijingensis</name>
    <dbReference type="NCBI Taxonomy" id="1207057"/>
    <lineage>
        <taxon>Bacteria</taxon>
        <taxon>Pseudomonadati</taxon>
        <taxon>Pseudomonadota</taxon>
        <taxon>Betaproteobacteria</taxon>
        <taxon>Burkholderiales</taxon>
        <taxon>Comamonadaceae</taxon>
        <taxon>Ottowia</taxon>
    </lineage>
</organism>
<gene>
    <name evidence="1" type="ORF">H0I39_01950</name>
</gene>
<proteinExistence type="predicted"/>
<evidence type="ECO:0000313" key="2">
    <source>
        <dbReference type="Proteomes" id="UP000589716"/>
    </source>
</evidence>
<reference evidence="1 2" key="1">
    <citation type="submission" date="2020-07" db="EMBL/GenBank/DDBJ databases">
        <authorList>
            <person name="Maaloum M."/>
        </authorList>
    </citation>
    <scope>NUCLEOTIDE SEQUENCE [LARGE SCALE GENOMIC DNA]</scope>
    <source>
        <strain evidence="1 2">GCS-AN-3</strain>
    </source>
</reference>